<dbReference type="Proteomes" id="UP000694941">
    <property type="component" value="Unplaced"/>
</dbReference>
<feature type="signal peptide" evidence="1">
    <location>
        <begin position="1"/>
        <end position="18"/>
    </location>
</feature>
<gene>
    <name evidence="3" type="primary">LOC111087280</name>
</gene>
<evidence type="ECO:0000313" key="3">
    <source>
        <dbReference type="RefSeq" id="XP_022249090.1"/>
    </source>
</evidence>
<evidence type="ECO:0000313" key="2">
    <source>
        <dbReference type="Proteomes" id="UP000694941"/>
    </source>
</evidence>
<reference evidence="3" key="1">
    <citation type="submission" date="2025-08" db="UniProtKB">
        <authorList>
            <consortium name="RefSeq"/>
        </authorList>
    </citation>
    <scope>IDENTIFICATION</scope>
    <source>
        <tissue evidence="3">Muscle</tissue>
    </source>
</reference>
<sequence length="122" mass="13909">MTTSLVTIILVFTLLVSSIPVNFSFHDTAFRPDDVENKTTSDKKLTCLILGQYSRFCENQGGDSEPNNIREESMEGKIFSPCRGLACKLKRQMKIPEMKQFVDFNKRQNRLAEDGSAFYSGW</sequence>
<organism evidence="2 3">
    <name type="scientific">Limulus polyphemus</name>
    <name type="common">Atlantic horseshoe crab</name>
    <dbReference type="NCBI Taxonomy" id="6850"/>
    <lineage>
        <taxon>Eukaryota</taxon>
        <taxon>Metazoa</taxon>
        <taxon>Ecdysozoa</taxon>
        <taxon>Arthropoda</taxon>
        <taxon>Chelicerata</taxon>
        <taxon>Merostomata</taxon>
        <taxon>Xiphosura</taxon>
        <taxon>Limulidae</taxon>
        <taxon>Limulus</taxon>
    </lineage>
</organism>
<proteinExistence type="predicted"/>
<protein>
    <submittedName>
        <fullName evidence="3">Uncharacterized protein LOC111087280</fullName>
    </submittedName>
</protein>
<keyword evidence="2" id="KW-1185">Reference proteome</keyword>
<dbReference type="RefSeq" id="XP_022249090.1">
    <property type="nucleotide sequence ID" value="XM_022393382.1"/>
</dbReference>
<accession>A0ABM1SZN4</accession>
<feature type="chain" id="PRO_5047472978" evidence="1">
    <location>
        <begin position="19"/>
        <end position="122"/>
    </location>
</feature>
<name>A0ABM1SZN4_LIMPO</name>
<evidence type="ECO:0000256" key="1">
    <source>
        <dbReference type="SAM" id="SignalP"/>
    </source>
</evidence>
<keyword evidence="1" id="KW-0732">Signal</keyword>
<dbReference type="GeneID" id="111087280"/>